<proteinExistence type="inferred from homology"/>
<dbReference type="NCBIfam" id="TIGR02967">
    <property type="entry name" value="guan_deamin"/>
    <property type="match status" value="1"/>
</dbReference>
<accession>A0A9P4MRR0</accession>
<evidence type="ECO:0000256" key="3">
    <source>
        <dbReference type="ARBA" id="ARBA00022723"/>
    </source>
</evidence>
<keyword evidence="4 8" id="KW-0378">Hydrolase</keyword>
<comment type="cofactor">
    <cofactor evidence="8">
        <name>Zn(2+)</name>
        <dbReference type="ChEBI" id="CHEBI:29105"/>
    </cofactor>
    <text evidence="8">Binds 1 zinc ion per subunit.</text>
</comment>
<dbReference type="InterPro" id="IPR051607">
    <property type="entry name" value="Metallo-dep_hydrolases"/>
</dbReference>
<dbReference type="InterPro" id="IPR032466">
    <property type="entry name" value="Metal_Hydrolase"/>
</dbReference>
<dbReference type="EC" id="3.5.4.3" evidence="8"/>
<evidence type="ECO:0000256" key="5">
    <source>
        <dbReference type="ARBA" id="ARBA00022833"/>
    </source>
</evidence>
<comment type="similarity">
    <text evidence="2 8">Belongs to the metallo-dependent hydrolases superfamily. ATZ/TRZ family.</text>
</comment>
<dbReference type="OrthoDB" id="194468at2759"/>
<dbReference type="GO" id="GO:0006147">
    <property type="term" value="P:guanine catabolic process"/>
    <property type="evidence" value="ECO:0007669"/>
    <property type="project" value="UniProtKB-UniRule"/>
</dbReference>
<dbReference type="PANTHER" id="PTHR11271:SF6">
    <property type="entry name" value="GUANINE DEAMINASE"/>
    <property type="match status" value="1"/>
</dbReference>
<evidence type="ECO:0000313" key="11">
    <source>
        <dbReference type="Proteomes" id="UP000799536"/>
    </source>
</evidence>
<dbReference type="Pfam" id="PF01979">
    <property type="entry name" value="Amidohydro_1"/>
    <property type="match status" value="1"/>
</dbReference>
<comment type="pathway">
    <text evidence="1 8">Purine metabolism; guanine degradation; xanthine from guanine: step 1/1.</text>
</comment>
<sequence>MAPSKTIYTGPFVHSRSLKELEIVEKGAIGVDEAGVIRFIERGDEVGEEKRPEGWEDAETVAVKGEGFFFPGFVDTHTHAPQHPNTGLFGKTTLLDWLQTYTFPLESSLSSLSRAQHIYTNFVLRTLSHGTTTCCYYGTIHVPATNFLAKLCHERGQRAYVGRVCMNSDLSPEYYRDAGVDQAVKDSRESIEYIRSLDPEGSKKGEAIVNPIITPRFAPSCTSDCMAQLGALHRETGAHIQTHISENKGEIELVKELFPDSTSYANVYDQAGLLTEKTILAHAVHLTEEEKALIKERGSKISHCPASNTALTSGCAPVRELLESGIIVGLGTDISGGFSPSILEECRQAIWVSRFRAMNDGDDAKLSTEEVLYLATRGGAAVVGLEDHIGGFEVGMDWDAQMVRLGVVHGGQKEGEEKLVEGPVDVFGWESAAEKVEKWVYSGDDRNTVAVWVKGRLVHRKDSYEA</sequence>
<dbReference type="PANTHER" id="PTHR11271">
    <property type="entry name" value="GUANINE DEAMINASE"/>
    <property type="match status" value="1"/>
</dbReference>
<dbReference type="GO" id="GO:0008270">
    <property type="term" value="F:zinc ion binding"/>
    <property type="evidence" value="ECO:0007669"/>
    <property type="project" value="UniProtKB-UniRule"/>
</dbReference>
<evidence type="ECO:0000256" key="6">
    <source>
        <dbReference type="ARBA" id="ARBA00051148"/>
    </source>
</evidence>
<dbReference type="SUPFAM" id="SSF51338">
    <property type="entry name" value="Composite domain of metallo-dependent hydrolases"/>
    <property type="match status" value="1"/>
</dbReference>
<evidence type="ECO:0000313" key="10">
    <source>
        <dbReference type="EMBL" id="KAF2200706.1"/>
    </source>
</evidence>
<comment type="catalytic activity">
    <reaction evidence="6 8">
        <text>guanine + H2O + H(+) = xanthine + NH4(+)</text>
        <dbReference type="Rhea" id="RHEA:14665"/>
        <dbReference type="ChEBI" id="CHEBI:15377"/>
        <dbReference type="ChEBI" id="CHEBI:15378"/>
        <dbReference type="ChEBI" id="CHEBI:16235"/>
        <dbReference type="ChEBI" id="CHEBI:17712"/>
        <dbReference type="ChEBI" id="CHEBI:28938"/>
        <dbReference type="EC" id="3.5.4.3"/>
    </reaction>
</comment>
<feature type="domain" description="Amidohydrolase-related" evidence="9">
    <location>
        <begin position="70"/>
        <end position="458"/>
    </location>
</feature>
<keyword evidence="5 8" id="KW-0862">Zinc</keyword>
<dbReference type="FunFam" id="3.20.20.140:FF:000022">
    <property type="entry name" value="Guanine deaminase"/>
    <property type="match status" value="1"/>
</dbReference>
<comment type="function">
    <text evidence="7 8">Catalyzes the hydrolytic deamination of guanine, producing xanthine and ammonia.</text>
</comment>
<dbReference type="EMBL" id="ML994009">
    <property type="protein sequence ID" value="KAF2200706.1"/>
    <property type="molecule type" value="Genomic_DNA"/>
</dbReference>
<reference evidence="10" key="1">
    <citation type="journal article" date="2020" name="Stud. Mycol.">
        <title>101 Dothideomycetes genomes: a test case for predicting lifestyles and emergence of pathogens.</title>
        <authorList>
            <person name="Haridas S."/>
            <person name="Albert R."/>
            <person name="Binder M."/>
            <person name="Bloem J."/>
            <person name="Labutti K."/>
            <person name="Salamov A."/>
            <person name="Andreopoulos B."/>
            <person name="Baker S."/>
            <person name="Barry K."/>
            <person name="Bills G."/>
            <person name="Bluhm B."/>
            <person name="Cannon C."/>
            <person name="Castanera R."/>
            <person name="Culley D."/>
            <person name="Daum C."/>
            <person name="Ezra D."/>
            <person name="Gonzalez J."/>
            <person name="Henrissat B."/>
            <person name="Kuo A."/>
            <person name="Liang C."/>
            <person name="Lipzen A."/>
            <person name="Lutzoni F."/>
            <person name="Magnuson J."/>
            <person name="Mondo S."/>
            <person name="Nolan M."/>
            <person name="Ohm R."/>
            <person name="Pangilinan J."/>
            <person name="Park H.-J."/>
            <person name="Ramirez L."/>
            <person name="Alfaro M."/>
            <person name="Sun H."/>
            <person name="Tritt A."/>
            <person name="Yoshinaga Y."/>
            <person name="Zwiers L.-H."/>
            <person name="Turgeon B."/>
            <person name="Goodwin S."/>
            <person name="Spatafora J."/>
            <person name="Crous P."/>
            <person name="Grigoriev I."/>
        </authorList>
    </citation>
    <scope>NUCLEOTIDE SEQUENCE</scope>
    <source>
        <strain evidence="10">ATCC 74209</strain>
    </source>
</reference>
<evidence type="ECO:0000256" key="7">
    <source>
        <dbReference type="ARBA" id="ARBA00056079"/>
    </source>
</evidence>
<dbReference type="InterPro" id="IPR011059">
    <property type="entry name" value="Metal-dep_hydrolase_composite"/>
</dbReference>
<dbReference type="SUPFAM" id="SSF51556">
    <property type="entry name" value="Metallo-dependent hydrolases"/>
    <property type="match status" value="1"/>
</dbReference>
<evidence type="ECO:0000256" key="1">
    <source>
        <dbReference type="ARBA" id="ARBA00004984"/>
    </source>
</evidence>
<keyword evidence="11" id="KW-1185">Reference proteome</keyword>
<keyword evidence="3 8" id="KW-0479">Metal-binding</keyword>
<dbReference type="InterPro" id="IPR014311">
    <property type="entry name" value="Guanine_deaminase"/>
</dbReference>
<gene>
    <name evidence="10" type="ORF">GQ43DRAFT_63411</name>
</gene>
<organism evidence="10 11">
    <name type="scientific">Delitschia confertaspora ATCC 74209</name>
    <dbReference type="NCBI Taxonomy" id="1513339"/>
    <lineage>
        <taxon>Eukaryota</taxon>
        <taxon>Fungi</taxon>
        <taxon>Dikarya</taxon>
        <taxon>Ascomycota</taxon>
        <taxon>Pezizomycotina</taxon>
        <taxon>Dothideomycetes</taxon>
        <taxon>Pleosporomycetidae</taxon>
        <taxon>Pleosporales</taxon>
        <taxon>Delitschiaceae</taxon>
        <taxon>Delitschia</taxon>
    </lineage>
</organism>
<evidence type="ECO:0000256" key="8">
    <source>
        <dbReference type="RuleBase" id="RU366009"/>
    </source>
</evidence>
<dbReference type="Gene3D" id="3.20.20.140">
    <property type="entry name" value="Metal-dependent hydrolases"/>
    <property type="match status" value="1"/>
</dbReference>
<dbReference type="Gene3D" id="2.30.40.10">
    <property type="entry name" value="Urease, subunit C, domain 1"/>
    <property type="match status" value="1"/>
</dbReference>
<dbReference type="Proteomes" id="UP000799536">
    <property type="component" value="Unassembled WGS sequence"/>
</dbReference>
<dbReference type="AlphaFoldDB" id="A0A9P4MRR0"/>
<name>A0A9P4MRR0_9PLEO</name>
<dbReference type="GO" id="GO:0008892">
    <property type="term" value="F:guanine deaminase activity"/>
    <property type="evidence" value="ECO:0007669"/>
    <property type="project" value="UniProtKB-UniRule"/>
</dbReference>
<evidence type="ECO:0000256" key="2">
    <source>
        <dbReference type="ARBA" id="ARBA00006745"/>
    </source>
</evidence>
<comment type="caution">
    <text evidence="10">The sequence shown here is derived from an EMBL/GenBank/DDBJ whole genome shotgun (WGS) entry which is preliminary data.</text>
</comment>
<dbReference type="GO" id="GO:0005829">
    <property type="term" value="C:cytosol"/>
    <property type="evidence" value="ECO:0007669"/>
    <property type="project" value="TreeGrafter"/>
</dbReference>
<protein>
    <recommendedName>
        <fullName evidence="8">Guanine deaminase</fullName>
        <shortName evidence="8">Guanase</shortName>
        <ecNumber evidence="8">3.5.4.3</ecNumber>
    </recommendedName>
    <alternativeName>
        <fullName evidence="8">Guanine aminohydrolase</fullName>
    </alternativeName>
</protein>
<evidence type="ECO:0000259" key="9">
    <source>
        <dbReference type="Pfam" id="PF01979"/>
    </source>
</evidence>
<dbReference type="InterPro" id="IPR006680">
    <property type="entry name" value="Amidohydro-rel"/>
</dbReference>
<evidence type="ECO:0000256" key="4">
    <source>
        <dbReference type="ARBA" id="ARBA00022801"/>
    </source>
</evidence>